<dbReference type="RefSeq" id="WP_407347420.1">
    <property type="nucleotide sequence ID" value="NZ_CP136864.1"/>
</dbReference>
<sequence>MESYLLLFGSAFLAATILPFYSEIVLVLALQEGNDPVMLLLTATLGNTLGSVVNWVIGRQLLKFQDKRWFYFSPAQIARAQRWFQRRGIWSLLFAWLPIGGDALTLIAGVMNVRLGTFLILVGIGKALRYGFVLLIAIYAL</sequence>
<dbReference type="EMBL" id="CP136864">
    <property type="protein sequence ID" value="WOJ92796.1"/>
    <property type="molecule type" value="Genomic_DNA"/>
</dbReference>
<proteinExistence type="predicted"/>
<feature type="domain" description="VTT" evidence="2">
    <location>
        <begin position="24"/>
        <end position="135"/>
    </location>
</feature>
<feature type="transmembrane region" description="Helical" evidence="1">
    <location>
        <begin position="38"/>
        <end position="58"/>
    </location>
</feature>
<keyword evidence="4" id="KW-1185">Reference proteome</keyword>
<evidence type="ECO:0000313" key="3">
    <source>
        <dbReference type="EMBL" id="WOJ92796.1"/>
    </source>
</evidence>
<organism evidence="3 4">
    <name type="scientific">Congregibacter variabilis</name>
    <dbReference type="NCBI Taxonomy" id="3081200"/>
    <lineage>
        <taxon>Bacteria</taxon>
        <taxon>Pseudomonadati</taxon>
        <taxon>Pseudomonadota</taxon>
        <taxon>Gammaproteobacteria</taxon>
        <taxon>Cellvibrionales</taxon>
        <taxon>Halieaceae</taxon>
        <taxon>Congregibacter</taxon>
    </lineage>
</organism>
<dbReference type="PANTHER" id="PTHR42709">
    <property type="entry name" value="ALKALINE PHOSPHATASE LIKE PROTEIN"/>
    <property type="match status" value="1"/>
</dbReference>
<gene>
    <name evidence="3" type="ORF">R0135_13520</name>
</gene>
<evidence type="ECO:0000313" key="4">
    <source>
        <dbReference type="Proteomes" id="UP001626537"/>
    </source>
</evidence>
<protein>
    <submittedName>
        <fullName evidence="3">YqaA family protein</fullName>
    </submittedName>
</protein>
<dbReference type="InterPro" id="IPR032816">
    <property type="entry name" value="VTT_dom"/>
</dbReference>
<evidence type="ECO:0000256" key="1">
    <source>
        <dbReference type="SAM" id="Phobius"/>
    </source>
</evidence>
<dbReference type="Proteomes" id="UP001626537">
    <property type="component" value="Chromosome"/>
</dbReference>
<feature type="transmembrane region" description="Helical" evidence="1">
    <location>
        <begin position="117"/>
        <end position="140"/>
    </location>
</feature>
<name>A0ABZ0I173_9GAMM</name>
<evidence type="ECO:0000259" key="2">
    <source>
        <dbReference type="Pfam" id="PF09335"/>
    </source>
</evidence>
<reference evidence="3 4" key="1">
    <citation type="submission" date="2023-10" db="EMBL/GenBank/DDBJ databases">
        <title>Two novel species belonging to the OM43/NOR5 clade.</title>
        <authorList>
            <person name="Park M."/>
        </authorList>
    </citation>
    <scope>NUCLEOTIDE SEQUENCE [LARGE SCALE GENOMIC DNA]</scope>
    <source>
        <strain evidence="3 4">IMCC43200</strain>
    </source>
</reference>
<keyword evidence="1" id="KW-0812">Transmembrane</keyword>
<dbReference type="PANTHER" id="PTHR42709:SF4">
    <property type="entry name" value="INNER MEMBRANE PROTEIN YQAA"/>
    <property type="match status" value="1"/>
</dbReference>
<dbReference type="InterPro" id="IPR051311">
    <property type="entry name" value="DedA_domain"/>
</dbReference>
<keyword evidence="1" id="KW-1133">Transmembrane helix</keyword>
<keyword evidence="1" id="KW-0472">Membrane</keyword>
<dbReference type="Pfam" id="PF09335">
    <property type="entry name" value="VTT_dom"/>
    <property type="match status" value="1"/>
</dbReference>
<accession>A0ABZ0I173</accession>
<feature type="transmembrane region" description="Helical" evidence="1">
    <location>
        <begin position="89"/>
        <end position="111"/>
    </location>
</feature>